<protein>
    <recommendedName>
        <fullName evidence="4">C-type lectin domain-containing protein</fullName>
    </recommendedName>
</protein>
<dbReference type="InterPro" id="IPR050828">
    <property type="entry name" value="C-type_lectin/matrix_domain"/>
</dbReference>
<proteinExistence type="predicted"/>
<dbReference type="Proteomes" id="UP000694620">
    <property type="component" value="Chromosome 14"/>
</dbReference>
<accession>A0A8C4XF84</accession>
<organism evidence="2 3">
    <name type="scientific">Erpetoichthys calabaricus</name>
    <name type="common">Rope fish</name>
    <name type="synonym">Calamoichthys calabaricus</name>
    <dbReference type="NCBI Taxonomy" id="27687"/>
    <lineage>
        <taxon>Eukaryota</taxon>
        <taxon>Metazoa</taxon>
        <taxon>Chordata</taxon>
        <taxon>Craniata</taxon>
        <taxon>Vertebrata</taxon>
        <taxon>Euteleostomi</taxon>
        <taxon>Actinopterygii</taxon>
        <taxon>Polypteriformes</taxon>
        <taxon>Polypteridae</taxon>
        <taxon>Erpetoichthys</taxon>
    </lineage>
</organism>
<dbReference type="PANTHER" id="PTHR45710:SF26">
    <property type="entry name" value="RH26557P"/>
    <property type="match status" value="1"/>
</dbReference>
<dbReference type="GeneTree" id="ENSGT00980000202108"/>
<reference evidence="2" key="2">
    <citation type="submission" date="2025-08" db="UniProtKB">
        <authorList>
            <consortium name="Ensembl"/>
        </authorList>
    </citation>
    <scope>IDENTIFICATION</scope>
</reference>
<dbReference type="InterPro" id="IPR016186">
    <property type="entry name" value="C-type_lectin-like/link_sf"/>
</dbReference>
<dbReference type="Gene3D" id="3.10.100.10">
    <property type="entry name" value="Mannose-Binding Protein A, subunit A"/>
    <property type="match status" value="1"/>
</dbReference>
<dbReference type="AlphaFoldDB" id="A0A8C4XF84"/>
<reference evidence="2" key="1">
    <citation type="submission" date="2021-06" db="EMBL/GenBank/DDBJ databases">
        <authorList>
            <consortium name="Wellcome Sanger Institute Data Sharing"/>
        </authorList>
    </citation>
    <scope>NUCLEOTIDE SEQUENCE [LARGE SCALE GENOMIC DNA]</scope>
</reference>
<keyword evidence="1" id="KW-0175">Coiled coil</keyword>
<reference evidence="2" key="3">
    <citation type="submission" date="2025-09" db="UniProtKB">
        <authorList>
            <consortium name="Ensembl"/>
        </authorList>
    </citation>
    <scope>IDENTIFICATION</scope>
</reference>
<evidence type="ECO:0000313" key="2">
    <source>
        <dbReference type="Ensembl" id="ENSECRP00000027581.1"/>
    </source>
</evidence>
<dbReference type="PANTHER" id="PTHR45710">
    <property type="entry name" value="C-TYPE LECTIN DOMAIN-CONTAINING PROTEIN 180"/>
    <property type="match status" value="1"/>
</dbReference>
<evidence type="ECO:0008006" key="4">
    <source>
        <dbReference type="Google" id="ProtNLM"/>
    </source>
</evidence>
<evidence type="ECO:0000256" key="1">
    <source>
        <dbReference type="SAM" id="Coils"/>
    </source>
</evidence>
<name>A0A8C4XF84_ERPCA</name>
<dbReference type="SUPFAM" id="SSF56436">
    <property type="entry name" value="C-type lectin-like"/>
    <property type="match status" value="1"/>
</dbReference>
<evidence type="ECO:0000313" key="3">
    <source>
        <dbReference type="Proteomes" id="UP000694620"/>
    </source>
</evidence>
<dbReference type="Ensembl" id="ENSECRT00000028156.1">
    <property type="protein sequence ID" value="ENSECRP00000027581.1"/>
    <property type="gene ID" value="ENSECRG00000018663.1"/>
</dbReference>
<sequence length="184" mass="21455">MLCLELEELKIANYNLTSNNSALLAAHAILQFQYEINNSYLQESRDSLQSQYAALNKKHEELAQEFSKLQEYYCDGTNTSHENTCPLCKVGWIPFGSKCYFISTMTLTWNESRDWCLTKGGQLVNILSEDSFHLSSFTITDVIRRAVNPRLLFLLFWLQELLELPFVHYVYMNFWSCNGQNGHW</sequence>
<keyword evidence="3" id="KW-1185">Reference proteome</keyword>
<dbReference type="InterPro" id="IPR016187">
    <property type="entry name" value="CTDL_fold"/>
</dbReference>
<feature type="coiled-coil region" evidence="1">
    <location>
        <begin position="45"/>
        <end position="72"/>
    </location>
</feature>